<reference evidence="1" key="1">
    <citation type="journal article" date="2021" name="Open Biol.">
        <title>Shared evolutionary footprints suggest mitochondrial oxidative damage underlies multiple complex I losses in fungi.</title>
        <authorList>
            <person name="Schikora-Tamarit M.A."/>
            <person name="Marcet-Houben M."/>
            <person name="Nosek J."/>
            <person name="Gabaldon T."/>
        </authorList>
    </citation>
    <scope>NUCLEOTIDE SEQUENCE</scope>
    <source>
        <strain evidence="1">CBS6341</strain>
    </source>
</reference>
<sequence length="213" mass="24466">MLNFFLDLQFKAMNISSTELLYKTHKNKNSKGSKDSKTDKTKFKNIGERYLNSIEIDQSHCQIYEESDLELTINMDNNNNNDNNNQHDDQNIDQYDECYNDGVMSDEATHGSNESSLCEPITTTTTDVDDLNYQADNELDVDTDYEINHITPNAGNQLSSTVLSIRYPESNLISSSLNYNGNPIDNFYDIEQGEVEDINIRDENYRIVENELN</sequence>
<protein>
    <submittedName>
        <fullName evidence="1">Uncharacterized protein</fullName>
    </submittedName>
</protein>
<gene>
    <name evidence="1" type="ORF">WICMUC_001693</name>
</gene>
<dbReference type="EMBL" id="JAEUBF010000504">
    <property type="protein sequence ID" value="KAH3678129.1"/>
    <property type="molecule type" value="Genomic_DNA"/>
</dbReference>
<proteinExistence type="predicted"/>
<name>A0A9P8PVG4_9ASCO</name>
<evidence type="ECO:0000313" key="1">
    <source>
        <dbReference type="EMBL" id="KAH3678129.1"/>
    </source>
</evidence>
<organism evidence="1 2">
    <name type="scientific">Wickerhamomyces mucosus</name>
    <dbReference type="NCBI Taxonomy" id="1378264"/>
    <lineage>
        <taxon>Eukaryota</taxon>
        <taxon>Fungi</taxon>
        <taxon>Dikarya</taxon>
        <taxon>Ascomycota</taxon>
        <taxon>Saccharomycotina</taxon>
        <taxon>Saccharomycetes</taxon>
        <taxon>Phaffomycetales</taxon>
        <taxon>Wickerhamomycetaceae</taxon>
        <taxon>Wickerhamomyces</taxon>
    </lineage>
</organism>
<reference evidence="1" key="2">
    <citation type="submission" date="2021-01" db="EMBL/GenBank/DDBJ databases">
        <authorList>
            <person name="Schikora-Tamarit M.A."/>
        </authorList>
    </citation>
    <scope>NUCLEOTIDE SEQUENCE</scope>
    <source>
        <strain evidence="1">CBS6341</strain>
    </source>
</reference>
<comment type="caution">
    <text evidence="1">The sequence shown here is derived from an EMBL/GenBank/DDBJ whole genome shotgun (WGS) entry which is preliminary data.</text>
</comment>
<evidence type="ECO:0000313" key="2">
    <source>
        <dbReference type="Proteomes" id="UP000769528"/>
    </source>
</evidence>
<dbReference type="AlphaFoldDB" id="A0A9P8PVG4"/>
<dbReference type="Proteomes" id="UP000769528">
    <property type="component" value="Unassembled WGS sequence"/>
</dbReference>
<keyword evidence="2" id="KW-1185">Reference proteome</keyword>
<accession>A0A9P8PVG4</accession>